<reference evidence="1 2" key="1">
    <citation type="journal article" date="2019" name="Sci. Rep.">
        <title>Orb-weaving spider Araneus ventricosus genome elucidates the spidroin gene catalogue.</title>
        <authorList>
            <person name="Kono N."/>
            <person name="Nakamura H."/>
            <person name="Ohtoshi R."/>
            <person name="Moran D.A.P."/>
            <person name="Shinohara A."/>
            <person name="Yoshida Y."/>
            <person name="Fujiwara M."/>
            <person name="Mori M."/>
            <person name="Tomita M."/>
            <person name="Arakawa K."/>
        </authorList>
    </citation>
    <scope>NUCLEOTIDE SEQUENCE [LARGE SCALE GENOMIC DNA]</scope>
</reference>
<protein>
    <submittedName>
        <fullName evidence="1">Uncharacterized protein</fullName>
    </submittedName>
</protein>
<evidence type="ECO:0000313" key="2">
    <source>
        <dbReference type="Proteomes" id="UP000499080"/>
    </source>
</evidence>
<sequence length="82" mass="9572">MRQLTIKLLTKIEASYSKMDIAMDEKLENLRAFSEQLAKKLTELKQLDSQIETDTSVDELEDEIIRSIKKRLFFGEDDCKDS</sequence>
<evidence type="ECO:0000313" key="1">
    <source>
        <dbReference type="EMBL" id="GBN11803.1"/>
    </source>
</evidence>
<keyword evidence="2" id="KW-1185">Reference proteome</keyword>
<dbReference type="Proteomes" id="UP000499080">
    <property type="component" value="Unassembled WGS sequence"/>
</dbReference>
<proteinExistence type="predicted"/>
<organism evidence="1 2">
    <name type="scientific">Araneus ventricosus</name>
    <name type="common">Orbweaver spider</name>
    <name type="synonym">Epeira ventricosa</name>
    <dbReference type="NCBI Taxonomy" id="182803"/>
    <lineage>
        <taxon>Eukaryota</taxon>
        <taxon>Metazoa</taxon>
        <taxon>Ecdysozoa</taxon>
        <taxon>Arthropoda</taxon>
        <taxon>Chelicerata</taxon>
        <taxon>Arachnida</taxon>
        <taxon>Araneae</taxon>
        <taxon>Araneomorphae</taxon>
        <taxon>Entelegynae</taxon>
        <taxon>Araneoidea</taxon>
        <taxon>Araneidae</taxon>
        <taxon>Araneus</taxon>
    </lineage>
</organism>
<gene>
    <name evidence="1" type="ORF">AVEN_47111_1</name>
</gene>
<comment type="caution">
    <text evidence="1">The sequence shown here is derived from an EMBL/GenBank/DDBJ whole genome shotgun (WGS) entry which is preliminary data.</text>
</comment>
<accession>A0A4Y2LCZ5</accession>
<dbReference type="AlphaFoldDB" id="A0A4Y2LCZ5"/>
<name>A0A4Y2LCZ5_ARAVE</name>
<dbReference type="EMBL" id="BGPR01005611">
    <property type="protein sequence ID" value="GBN11803.1"/>
    <property type="molecule type" value="Genomic_DNA"/>
</dbReference>